<dbReference type="PRINTS" id="PR00793">
    <property type="entry name" value="PROAMNOPTASE"/>
</dbReference>
<dbReference type="GO" id="GO:0006508">
    <property type="term" value="P:proteolysis"/>
    <property type="evidence" value="ECO:0007669"/>
    <property type="project" value="InterPro"/>
</dbReference>
<dbReference type="Pfam" id="PF00561">
    <property type="entry name" value="Abhydrolase_1"/>
    <property type="match status" value="1"/>
</dbReference>
<evidence type="ECO:0000313" key="5">
    <source>
        <dbReference type="EMBL" id="SDE53773.1"/>
    </source>
</evidence>
<protein>
    <submittedName>
        <fullName evidence="4">Alpha/beta fold hydrolase</fullName>
    </submittedName>
    <submittedName>
        <fullName evidence="5">Proline iminopeptidase</fullName>
    </submittedName>
</protein>
<reference evidence="6" key="1">
    <citation type="submission" date="2016-10" db="EMBL/GenBank/DDBJ databases">
        <authorList>
            <person name="Varghese N."/>
        </authorList>
    </citation>
    <scope>NUCLEOTIDE SEQUENCE [LARGE SCALE GENOMIC DNA]</scope>
    <source>
        <strain evidence="6">DSM 20639</strain>
    </source>
</reference>
<dbReference type="InterPro" id="IPR029058">
    <property type="entry name" value="AB_hydrolase_fold"/>
</dbReference>
<evidence type="ECO:0000256" key="2">
    <source>
        <dbReference type="ARBA" id="ARBA00022801"/>
    </source>
</evidence>
<evidence type="ECO:0000256" key="1">
    <source>
        <dbReference type="ARBA" id="ARBA00010088"/>
    </source>
</evidence>
<reference evidence="4" key="3">
    <citation type="submission" date="2023-10" db="EMBL/GenBank/DDBJ databases">
        <title>Whole Genome based description of the genera Actinobaculum and Actinotignum reveals a complex phylogenetic relationship within the species included in the genus Actinotignum.</title>
        <authorList>
            <person name="Jensen C.S."/>
            <person name="Dargis R."/>
            <person name="Kemp M."/>
            <person name="Christensen J.J."/>
        </authorList>
    </citation>
    <scope>NUCLEOTIDE SEQUENCE</scope>
    <source>
        <strain evidence="4">Actinobaculum_suis_CCUG19206T</strain>
    </source>
</reference>
<organism evidence="5 6">
    <name type="scientific">Actinobaculum suis</name>
    <dbReference type="NCBI Taxonomy" id="1657"/>
    <lineage>
        <taxon>Bacteria</taxon>
        <taxon>Bacillati</taxon>
        <taxon>Actinomycetota</taxon>
        <taxon>Actinomycetes</taxon>
        <taxon>Actinomycetales</taxon>
        <taxon>Actinomycetaceae</taxon>
        <taxon>Actinobaculum</taxon>
    </lineage>
</organism>
<dbReference type="EMBL" id="FNAU01000012">
    <property type="protein sequence ID" value="SDE53773.1"/>
    <property type="molecule type" value="Genomic_DNA"/>
</dbReference>
<reference evidence="5" key="2">
    <citation type="submission" date="2016-10" db="EMBL/GenBank/DDBJ databases">
        <authorList>
            <person name="de Groot N.N."/>
        </authorList>
    </citation>
    <scope>NUCLEOTIDE SEQUENCE [LARGE SCALE GENOMIC DNA]</scope>
    <source>
        <strain evidence="5">DSM 20639</strain>
    </source>
</reference>
<dbReference type="PANTHER" id="PTHR43248">
    <property type="entry name" value="2-SUCCINYL-6-HYDROXY-2,4-CYCLOHEXADIENE-1-CARBOXYLATE SYNTHASE"/>
    <property type="match status" value="1"/>
</dbReference>
<feature type="domain" description="AB hydrolase-1" evidence="3">
    <location>
        <begin position="50"/>
        <end position="205"/>
    </location>
</feature>
<keyword evidence="6" id="KW-1185">Reference proteome</keyword>
<dbReference type="AlphaFoldDB" id="A0A1G7DQN0"/>
<dbReference type="RefSeq" id="WP_074663174.1">
    <property type="nucleotide sequence ID" value="NZ_FNAU01000012.1"/>
</dbReference>
<sequence>MTRTTKQLGNLSLEEIRLTVPLTTQSADKRTIEIFARIVTRPGGENLPYLFFLQGGPGSEAPRPAGSPLTPSWLETALTKYRVVMVDQRGTGLSTPVNDAILETGTAEQVAEYMSHLRADGIVRDCEALRTELGAEKINLLGQSFGGFTTLHYLTVHPESIDQAYFTGGLSAIDHSADDVYSLTYEKMRWLSESYYRRFPEHRAKVRDLVARAGQGEIVLPDGEVVSESRLRSIGHVLGMNDGWLSLYYLLEKDPQSNAFRYDLAAMLPYGGRNPIYYVMHESSYADGVVTNWSAERCLPEQFREDPTLLTGEHVFSQWSDTVPAFQPWKEVTQLLATWQWPKLYDAAALRNSAAQGAAAVYFHDAYVPVEYSLETAAHLPDVKLFISSENEHNGLRTGRGEVLRHLFELADGTRVR</sequence>
<proteinExistence type="inferred from homology"/>
<name>A0A1G7DQN0_9ACTO</name>
<dbReference type="GO" id="GO:0004177">
    <property type="term" value="F:aminopeptidase activity"/>
    <property type="evidence" value="ECO:0007669"/>
    <property type="project" value="UniProtKB-EC"/>
</dbReference>
<dbReference type="Proteomes" id="UP001273799">
    <property type="component" value="Unassembled WGS sequence"/>
</dbReference>
<evidence type="ECO:0000259" key="3">
    <source>
        <dbReference type="Pfam" id="PF00561"/>
    </source>
</evidence>
<evidence type="ECO:0000313" key="4">
    <source>
        <dbReference type="EMBL" id="MDY5153559.1"/>
    </source>
</evidence>
<dbReference type="InterPro" id="IPR051601">
    <property type="entry name" value="Serine_prot/Carboxylest_S33"/>
</dbReference>
<dbReference type="PANTHER" id="PTHR43248:SF2">
    <property type="entry name" value="PROLYL AMINOPEPTIDASE"/>
    <property type="match status" value="1"/>
</dbReference>
<comment type="similarity">
    <text evidence="1">Belongs to the peptidase S33 family.</text>
</comment>
<dbReference type="SUPFAM" id="SSF53474">
    <property type="entry name" value="alpha/beta-Hydrolases"/>
    <property type="match status" value="1"/>
</dbReference>
<dbReference type="InterPro" id="IPR002410">
    <property type="entry name" value="Peptidase_S33"/>
</dbReference>
<gene>
    <name evidence="4" type="ORF">R6G71_05790</name>
    <name evidence="5" type="ORF">SAMN05421878_11248</name>
</gene>
<evidence type="ECO:0000313" key="6">
    <source>
        <dbReference type="Proteomes" id="UP000182744"/>
    </source>
</evidence>
<dbReference type="Proteomes" id="UP000182744">
    <property type="component" value="Unassembled WGS sequence"/>
</dbReference>
<accession>A0A1G7DQN0</accession>
<dbReference type="InterPro" id="IPR000073">
    <property type="entry name" value="AB_hydrolase_1"/>
</dbReference>
<dbReference type="EMBL" id="JAWNFU010000003">
    <property type="protein sequence ID" value="MDY5153559.1"/>
    <property type="molecule type" value="Genomic_DNA"/>
</dbReference>
<dbReference type="Gene3D" id="3.40.50.1820">
    <property type="entry name" value="alpha/beta hydrolase"/>
    <property type="match status" value="1"/>
</dbReference>
<keyword evidence="2 4" id="KW-0378">Hydrolase</keyword>